<feature type="binding site" evidence="13">
    <location>
        <position position="280"/>
    </location>
    <ligand>
        <name>[3Fe-4S] cluster</name>
        <dbReference type="ChEBI" id="CHEBI:21137"/>
    </ligand>
</feature>
<keyword evidence="7 13" id="KW-0479">Metal-binding</keyword>
<keyword evidence="11 13" id="KW-0411">Iron-sulfur</keyword>
<dbReference type="GO" id="GO:0030313">
    <property type="term" value="C:cell envelope"/>
    <property type="evidence" value="ECO:0007669"/>
    <property type="project" value="UniProtKB-SubCell"/>
</dbReference>
<dbReference type="GO" id="GO:0044569">
    <property type="term" value="C:[Ni-Fe] hydrogenase complex"/>
    <property type="evidence" value="ECO:0007669"/>
    <property type="project" value="TreeGrafter"/>
</dbReference>
<dbReference type="Proteomes" id="UP000323521">
    <property type="component" value="Chromosome"/>
</dbReference>
<evidence type="ECO:0000256" key="4">
    <source>
        <dbReference type="ARBA" id="ARBA00006605"/>
    </source>
</evidence>
<keyword evidence="6 13" id="KW-0004">4Fe-4S</keyword>
<feature type="binding site" evidence="13">
    <location>
        <position position="50"/>
    </location>
    <ligand>
        <name>[4Fe-4S] cluster</name>
        <dbReference type="ChEBI" id="CHEBI:49883"/>
        <label>1</label>
    </ligand>
</feature>
<dbReference type="PRINTS" id="PR00614">
    <property type="entry name" value="NIHGNASESMLL"/>
</dbReference>
<dbReference type="RefSeq" id="WP_214658676.1">
    <property type="nucleotide sequence ID" value="NZ_CP017634.1"/>
</dbReference>
<dbReference type="InterPro" id="IPR006137">
    <property type="entry name" value="NADH_UbQ_OxRdtase-like_20kDa"/>
</dbReference>
<dbReference type="PANTHER" id="PTHR30013:SF7">
    <property type="entry name" value="HYDROGENASE-2 SMALL CHAIN"/>
    <property type="match status" value="1"/>
</dbReference>
<evidence type="ECO:0000256" key="8">
    <source>
        <dbReference type="ARBA" id="ARBA00022729"/>
    </source>
</evidence>
<evidence type="ECO:0000256" key="2">
    <source>
        <dbReference type="ARBA" id="ARBA00001966"/>
    </source>
</evidence>
<dbReference type="GO" id="GO:0009055">
    <property type="term" value="F:electron transfer activity"/>
    <property type="evidence" value="ECO:0007669"/>
    <property type="project" value="TreeGrafter"/>
</dbReference>
<dbReference type="NCBIfam" id="TIGR01409">
    <property type="entry name" value="TAT_signal_seq"/>
    <property type="match status" value="1"/>
</dbReference>
<reference evidence="16 17" key="1">
    <citation type="submission" date="2016-10" db="EMBL/GenBank/DDBJ databases">
        <title>Complete Genome Sequence of Peptococcaceae strain DCMF.</title>
        <authorList>
            <person name="Edwards R.J."/>
            <person name="Holland S.I."/>
            <person name="Deshpande N.P."/>
            <person name="Wong Y.K."/>
            <person name="Ertan H."/>
            <person name="Manefield M."/>
            <person name="Russell T.L."/>
            <person name="Lee M.J."/>
        </authorList>
    </citation>
    <scope>NUCLEOTIDE SEQUENCE [LARGE SCALE GENOMIC DNA]</scope>
    <source>
        <strain evidence="16 17">DCMF</strain>
    </source>
</reference>
<keyword evidence="12 13" id="KW-0003">3Fe-4S</keyword>
<dbReference type="GO" id="GO:0051538">
    <property type="term" value="F:3 iron, 4 sulfur cluster binding"/>
    <property type="evidence" value="ECO:0007669"/>
    <property type="project" value="UniProtKB-KW"/>
</dbReference>
<dbReference type="AlphaFoldDB" id="A0A3G1KUV9"/>
<sequence>MLTRREFLRLCTSAACACGLSRVLSPFLGEAYARAEAEKPPLIWLELGSCTGNSVSLFDAKDPDFKYFLTEMVDFRYHWLLTAAQDQTARDLFLSTVEEEKGRYFLVIEGSVVTAGDGTYNYVFFEGDRPVTGKDLLLSLAPQAKHIIAVGSCATWGGPSAAYPNPSKSQGVQDFLKRKVINVPGCPAHPDWIIGTIGHLILYGVPELDHLNRPTMFFGQTIHDLCERRSQFENGEFAKFPGQRGCLYKVGCKGPVTFADCPKRQWNNHINWPVKANTPCIGCVNPGFPDSSEPFFSPLPDISLPNIKVNATKVGLTAGGITAAAIAGHFTASVLRGRIGKHLVGGTVPQKPLSEEKQFDEALKQILSDQKKIIKQIDALPRKKRNIMKITRKLVPRKDD</sequence>
<organism evidence="16 17">
    <name type="scientific">Formimonas warabiya</name>
    <dbReference type="NCBI Taxonomy" id="1761012"/>
    <lineage>
        <taxon>Bacteria</taxon>
        <taxon>Bacillati</taxon>
        <taxon>Bacillota</taxon>
        <taxon>Clostridia</taxon>
        <taxon>Eubacteriales</taxon>
        <taxon>Peptococcaceae</taxon>
        <taxon>Candidatus Formimonas</taxon>
    </lineage>
</organism>
<dbReference type="SUPFAM" id="SSF56770">
    <property type="entry name" value="HydA/Nqo6-like"/>
    <property type="match status" value="1"/>
</dbReference>
<keyword evidence="8" id="KW-0732">Signal</keyword>
<dbReference type="InterPro" id="IPR037024">
    <property type="entry name" value="NiFe_Hase_small_N_sf"/>
</dbReference>
<dbReference type="KEGG" id="fwa:DCMF_16820"/>
<feature type="domain" description="Cytochrome-c3 hydrogenase C-terminal" evidence="15">
    <location>
        <begin position="218"/>
        <end position="295"/>
    </location>
</feature>
<dbReference type="Gene3D" id="3.40.50.700">
    <property type="entry name" value="NADH:ubiquinone oxidoreductase-like, 20kDa subunit"/>
    <property type="match status" value="1"/>
</dbReference>
<protein>
    <submittedName>
        <fullName evidence="16">Hydrogenase</fullName>
    </submittedName>
</protein>
<evidence type="ECO:0000256" key="13">
    <source>
        <dbReference type="PIRSR" id="PIRSR000310-1"/>
    </source>
</evidence>
<evidence type="ECO:0000256" key="7">
    <source>
        <dbReference type="ARBA" id="ARBA00022723"/>
    </source>
</evidence>
<feature type="binding site" evidence="13">
    <location>
        <position position="246"/>
    </location>
    <ligand>
        <name>[4Fe-4S] cluster</name>
        <dbReference type="ChEBI" id="CHEBI:49883"/>
        <label>2</label>
    </ligand>
</feature>
<evidence type="ECO:0000256" key="3">
    <source>
        <dbReference type="ARBA" id="ARBA00004196"/>
    </source>
</evidence>
<proteinExistence type="inferred from homology"/>
<dbReference type="GO" id="GO:0009375">
    <property type="term" value="C:ferredoxin hydrogenase complex"/>
    <property type="evidence" value="ECO:0007669"/>
    <property type="project" value="InterPro"/>
</dbReference>
<name>A0A3G1KUV9_FORW1</name>
<dbReference type="InterPro" id="IPR027394">
    <property type="entry name" value="Cytochrome-c3_hydrogenase_C"/>
</dbReference>
<evidence type="ECO:0000259" key="14">
    <source>
        <dbReference type="Pfam" id="PF01058"/>
    </source>
</evidence>
<evidence type="ECO:0000256" key="9">
    <source>
        <dbReference type="ARBA" id="ARBA00023002"/>
    </source>
</evidence>
<comment type="subunit">
    <text evidence="5">Heterodimer of a large and a small subunit.</text>
</comment>
<feature type="binding site" evidence="13">
    <location>
        <position position="261"/>
    </location>
    <ligand>
        <name>[3Fe-4S] cluster</name>
        <dbReference type="ChEBI" id="CHEBI:21137"/>
    </ligand>
</feature>
<dbReference type="GO" id="GO:0009061">
    <property type="term" value="P:anaerobic respiration"/>
    <property type="evidence" value="ECO:0007669"/>
    <property type="project" value="TreeGrafter"/>
</dbReference>
<feature type="binding site" evidence="13">
    <location>
        <position position="153"/>
    </location>
    <ligand>
        <name>[4Fe-4S] cluster</name>
        <dbReference type="ChEBI" id="CHEBI:49883"/>
        <label>1</label>
    </ligand>
</feature>
<evidence type="ECO:0000313" key="16">
    <source>
        <dbReference type="EMBL" id="ATW26207.1"/>
    </source>
</evidence>
<keyword evidence="17" id="KW-1185">Reference proteome</keyword>
<accession>A0A3G1KUV9</accession>
<keyword evidence="10 13" id="KW-0408">Iron</keyword>
<dbReference type="InterPro" id="IPR006311">
    <property type="entry name" value="TAT_signal"/>
</dbReference>
<feature type="binding site" evidence="13">
    <location>
        <position position="186"/>
    </location>
    <ligand>
        <name>[4Fe-4S] cluster</name>
        <dbReference type="ChEBI" id="CHEBI:49883"/>
        <label>1</label>
    </ligand>
</feature>
<gene>
    <name evidence="16" type="ORF">DCMF_16820</name>
</gene>
<dbReference type="GO" id="GO:0016020">
    <property type="term" value="C:membrane"/>
    <property type="evidence" value="ECO:0007669"/>
    <property type="project" value="TreeGrafter"/>
</dbReference>
<evidence type="ECO:0000256" key="12">
    <source>
        <dbReference type="ARBA" id="ARBA00023291"/>
    </source>
</evidence>
<dbReference type="GO" id="GO:0046872">
    <property type="term" value="F:metal ion binding"/>
    <property type="evidence" value="ECO:0007669"/>
    <property type="project" value="UniProtKB-KW"/>
</dbReference>
<comment type="similarity">
    <text evidence="4">Belongs to the [NiFe]/[NiFeSe] hydrogenase small subunit family.</text>
</comment>
<dbReference type="GO" id="GO:0008901">
    <property type="term" value="F:ferredoxin hydrogenase activity"/>
    <property type="evidence" value="ECO:0007669"/>
    <property type="project" value="InterPro"/>
</dbReference>
<feature type="binding site" evidence="13">
    <location>
        <position position="283"/>
    </location>
    <ligand>
        <name>[3Fe-4S] cluster</name>
        <dbReference type="ChEBI" id="CHEBI:21137"/>
    </ligand>
</feature>
<dbReference type="PANTHER" id="PTHR30013">
    <property type="entry name" value="NIFE / NIFESE HYDROGENASE SMALL SUBUNIT FAMILY MEMBER"/>
    <property type="match status" value="1"/>
</dbReference>
<dbReference type="Gene3D" id="4.10.480.10">
    <property type="entry name" value="Cytochrome-c3 hydrogenase, C-terminal domain"/>
    <property type="match status" value="1"/>
</dbReference>
<evidence type="ECO:0000256" key="11">
    <source>
        <dbReference type="ARBA" id="ARBA00023014"/>
    </source>
</evidence>
<comment type="cofactor">
    <cofactor evidence="1">
        <name>[3Fe-4S] cluster</name>
        <dbReference type="ChEBI" id="CHEBI:21137"/>
    </cofactor>
</comment>
<dbReference type="EMBL" id="CP017634">
    <property type="protein sequence ID" value="ATW26207.1"/>
    <property type="molecule type" value="Genomic_DNA"/>
</dbReference>
<evidence type="ECO:0000256" key="5">
    <source>
        <dbReference type="ARBA" id="ARBA00011771"/>
    </source>
</evidence>
<dbReference type="Pfam" id="PF14720">
    <property type="entry name" value="NiFe_hyd_SSU_C"/>
    <property type="match status" value="1"/>
</dbReference>
<comment type="subcellular location">
    <subcellularLocation>
        <location evidence="3">Cell envelope</location>
    </subcellularLocation>
</comment>
<feature type="domain" description="NADH:ubiquinone oxidoreductase-like 20kDa subunit" evidence="14">
    <location>
        <begin position="50"/>
        <end position="200"/>
    </location>
</feature>
<dbReference type="InterPro" id="IPR037148">
    <property type="entry name" value="NiFe-Hase_small_C_sf"/>
</dbReference>
<dbReference type="Pfam" id="PF01058">
    <property type="entry name" value="Oxidored_q6"/>
    <property type="match status" value="1"/>
</dbReference>
<dbReference type="InterPro" id="IPR019546">
    <property type="entry name" value="TAT_signal_bac_arc"/>
</dbReference>
<dbReference type="GO" id="GO:0051539">
    <property type="term" value="F:4 iron, 4 sulfur cluster binding"/>
    <property type="evidence" value="ECO:0007669"/>
    <property type="project" value="UniProtKB-KW"/>
</dbReference>
<comment type="cofactor">
    <cofactor evidence="2">
        <name>[4Fe-4S] cluster</name>
        <dbReference type="ChEBI" id="CHEBI:49883"/>
    </cofactor>
</comment>
<evidence type="ECO:0000313" key="17">
    <source>
        <dbReference type="Proteomes" id="UP000323521"/>
    </source>
</evidence>
<evidence type="ECO:0000256" key="10">
    <source>
        <dbReference type="ARBA" id="ARBA00023004"/>
    </source>
</evidence>
<dbReference type="InterPro" id="IPR001821">
    <property type="entry name" value="NiFe_hydrogenase_ssu"/>
</dbReference>
<feature type="binding site" evidence="13">
    <location>
        <position position="226"/>
    </location>
    <ligand>
        <name>[4Fe-4S] cluster</name>
        <dbReference type="ChEBI" id="CHEBI:49883"/>
        <label>2</label>
    </ligand>
</feature>
<evidence type="ECO:0000259" key="15">
    <source>
        <dbReference type="Pfam" id="PF14720"/>
    </source>
</evidence>
<dbReference type="PROSITE" id="PS51318">
    <property type="entry name" value="TAT"/>
    <property type="match status" value="1"/>
</dbReference>
<feature type="binding site" evidence="13">
    <location>
        <position position="252"/>
    </location>
    <ligand>
        <name>[4Fe-4S] cluster</name>
        <dbReference type="ChEBI" id="CHEBI:49883"/>
        <label>2</label>
    </ligand>
</feature>
<keyword evidence="9" id="KW-0560">Oxidoreductase</keyword>
<evidence type="ECO:0000256" key="6">
    <source>
        <dbReference type="ARBA" id="ARBA00022485"/>
    </source>
</evidence>
<evidence type="ECO:0000256" key="1">
    <source>
        <dbReference type="ARBA" id="ARBA00001927"/>
    </source>
</evidence>
<dbReference type="NCBIfam" id="TIGR00391">
    <property type="entry name" value="hydA"/>
    <property type="match status" value="1"/>
</dbReference>
<feature type="binding site" evidence="13">
    <location>
        <position position="223"/>
    </location>
    <ligand>
        <name>[4Fe-4S] cluster</name>
        <dbReference type="ChEBI" id="CHEBI:49883"/>
        <label>2</label>
    </ligand>
</feature>
<dbReference type="PIRSF" id="PIRSF000310">
    <property type="entry name" value="NiFe_hyd_ssu"/>
    <property type="match status" value="1"/>
</dbReference>